<keyword evidence="2" id="KW-1185">Reference proteome</keyword>
<proteinExistence type="predicted"/>
<accession>A0A9Q3C869</accession>
<protein>
    <submittedName>
        <fullName evidence="1">Uncharacterized protein</fullName>
    </submittedName>
</protein>
<dbReference type="EMBL" id="AVOT02005027">
    <property type="protein sequence ID" value="MBW0478026.1"/>
    <property type="molecule type" value="Genomic_DNA"/>
</dbReference>
<gene>
    <name evidence="1" type="ORF">O181_017741</name>
</gene>
<evidence type="ECO:0000313" key="2">
    <source>
        <dbReference type="Proteomes" id="UP000765509"/>
    </source>
</evidence>
<dbReference type="AlphaFoldDB" id="A0A9Q3C869"/>
<comment type="caution">
    <text evidence="1">The sequence shown here is derived from an EMBL/GenBank/DDBJ whole genome shotgun (WGS) entry which is preliminary data.</text>
</comment>
<reference evidence="1" key="1">
    <citation type="submission" date="2021-03" db="EMBL/GenBank/DDBJ databases">
        <title>Draft genome sequence of rust myrtle Austropuccinia psidii MF-1, a brazilian biotype.</title>
        <authorList>
            <person name="Quecine M.C."/>
            <person name="Pachon D.M.R."/>
            <person name="Bonatelli M.L."/>
            <person name="Correr F.H."/>
            <person name="Franceschini L.M."/>
            <person name="Leite T.F."/>
            <person name="Margarido G.R.A."/>
            <person name="Almeida C.A."/>
            <person name="Ferrarezi J.A."/>
            <person name="Labate C.A."/>
        </authorList>
    </citation>
    <scope>NUCLEOTIDE SEQUENCE</scope>
    <source>
        <strain evidence="1">MF-1</strain>
    </source>
</reference>
<sequence length="133" mass="15563">MQPDIKDEDQVIKLIGNNAVEVRLAQELCRKYPVFPVILAKPYFQNGEDKFPCSKKTKAPPDILEVEEKTGPVRKIIKARKIRLNGKDKRKYFVRFKNQTEDKDKCLAEDAIPDGNIHLRRFRASRRNEKCHK</sequence>
<dbReference type="OrthoDB" id="3929326at2759"/>
<organism evidence="1 2">
    <name type="scientific">Austropuccinia psidii MF-1</name>
    <dbReference type="NCBI Taxonomy" id="1389203"/>
    <lineage>
        <taxon>Eukaryota</taxon>
        <taxon>Fungi</taxon>
        <taxon>Dikarya</taxon>
        <taxon>Basidiomycota</taxon>
        <taxon>Pucciniomycotina</taxon>
        <taxon>Pucciniomycetes</taxon>
        <taxon>Pucciniales</taxon>
        <taxon>Sphaerophragmiaceae</taxon>
        <taxon>Austropuccinia</taxon>
    </lineage>
</organism>
<evidence type="ECO:0000313" key="1">
    <source>
        <dbReference type="EMBL" id="MBW0478026.1"/>
    </source>
</evidence>
<name>A0A9Q3C869_9BASI</name>
<dbReference type="Proteomes" id="UP000765509">
    <property type="component" value="Unassembled WGS sequence"/>
</dbReference>